<feature type="binding site" evidence="7">
    <location>
        <position position="51"/>
    </location>
    <ligand>
        <name>carbamoyl phosphate</name>
        <dbReference type="ChEBI" id="CHEBI:58228"/>
    </ligand>
</feature>
<protein>
    <recommendedName>
        <fullName evidence="7">Aspartate carbamoyltransferase</fullName>
        <ecNumber evidence="7">2.1.3.2</ecNumber>
    </recommendedName>
    <alternativeName>
        <fullName evidence="7">Aspartate transcarbamylase</fullName>
        <shortName evidence="7">ATCase</shortName>
    </alternativeName>
</protein>
<feature type="binding site" evidence="7">
    <location>
        <position position="78"/>
    </location>
    <ligand>
        <name>L-aspartate</name>
        <dbReference type="ChEBI" id="CHEBI:29991"/>
    </ligand>
</feature>
<name>A0A498CYK8_9FIRM</name>
<dbReference type="UniPathway" id="UPA00070">
    <property type="reaction ID" value="UER00116"/>
</dbReference>
<dbReference type="Pfam" id="PF02729">
    <property type="entry name" value="OTCace_N"/>
    <property type="match status" value="1"/>
</dbReference>
<evidence type="ECO:0000256" key="6">
    <source>
        <dbReference type="ARBA" id="ARBA00048859"/>
    </source>
</evidence>
<accession>A0A498CYK8</accession>
<evidence type="ECO:0000256" key="7">
    <source>
        <dbReference type="HAMAP-Rule" id="MF_00001"/>
    </source>
</evidence>
<comment type="pathway">
    <text evidence="1 7">Pyrimidine metabolism; UMP biosynthesis via de novo pathway; (S)-dihydroorotate from bicarbonate: step 2/3.</text>
</comment>
<dbReference type="AlphaFoldDB" id="A0A498CYK8"/>
<dbReference type="InterPro" id="IPR006132">
    <property type="entry name" value="Asp/Orn_carbamoyltranf_P-bd"/>
</dbReference>
<evidence type="ECO:0000259" key="8">
    <source>
        <dbReference type="Pfam" id="PF00185"/>
    </source>
</evidence>
<dbReference type="EC" id="2.1.3.2" evidence="7"/>
<feature type="binding site" evidence="7">
    <location>
        <position position="128"/>
    </location>
    <ligand>
        <name>carbamoyl phosphate</name>
        <dbReference type="ChEBI" id="CHEBI:58228"/>
    </ligand>
</feature>
<organism evidence="10 11">
    <name type="scientific">Anaerotruncus massiliensis</name>
    <name type="common">ex Liu et al. 2021</name>
    <dbReference type="NCBI Taxonomy" id="2321404"/>
    <lineage>
        <taxon>Bacteria</taxon>
        <taxon>Bacillati</taxon>
        <taxon>Bacillota</taxon>
        <taxon>Clostridia</taxon>
        <taxon>Eubacteriales</taxon>
        <taxon>Oscillospiraceae</taxon>
        <taxon>Anaerotruncus</taxon>
    </lineage>
</organism>
<evidence type="ECO:0000256" key="3">
    <source>
        <dbReference type="ARBA" id="ARBA00022679"/>
    </source>
</evidence>
<proteinExistence type="inferred from homology"/>
<evidence type="ECO:0000259" key="9">
    <source>
        <dbReference type="Pfam" id="PF02729"/>
    </source>
</evidence>
<reference evidence="10 11" key="1">
    <citation type="submission" date="2018-10" db="EMBL/GenBank/DDBJ databases">
        <title>Anaerotruncus faecis sp. nov., isolated from human feces.</title>
        <authorList>
            <person name="Wang Y.-J."/>
        </authorList>
    </citation>
    <scope>NUCLEOTIDE SEQUENCE [LARGE SCALE GENOMIC DNA]</scope>
    <source>
        <strain evidence="10 11">22A2-44</strain>
    </source>
</reference>
<dbReference type="InterPro" id="IPR006130">
    <property type="entry name" value="Asp/Orn_carbamoylTrfase"/>
</dbReference>
<comment type="caution">
    <text evidence="10">The sequence shown here is derived from an EMBL/GenBank/DDBJ whole genome shotgun (WGS) entry which is preliminary data.</text>
</comment>
<dbReference type="PANTHER" id="PTHR45753">
    <property type="entry name" value="ORNITHINE CARBAMOYLTRANSFERASE, MITOCHONDRIAL"/>
    <property type="match status" value="1"/>
</dbReference>
<keyword evidence="3 7" id="KW-0808">Transferase</keyword>
<feature type="binding site" evidence="7">
    <location>
        <position position="131"/>
    </location>
    <ligand>
        <name>carbamoyl phosphate</name>
        <dbReference type="ChEBI" id="CHEBI:58228"/>
    </ligand>
</feature>
<comment type="similarity">
    <text evidence="2 7">Belongs to the aspartate/ornithine carbamoyltransferase superfamily. ATCase family.</text>
</comment>
<dbReference type="GO" id="GO:0006207">
    <property type="term" value="P:'de novo' pyrimidine nucleobase biosynthetic process"/>
    <property type="evidence" value="ECO:0007669"/>
    <property type="project" value="InterPro"/>
</dbReference>
<feature type="domain" description="Aspartate/ornithine carbamoyltransferase Asp/Orn-binding" evidence="8">
    <location>
        <begin position="147"/>
        <end position="286"/>
    </location>
</feature>
<dbReference type="SUPFAM" id="SSF53671">
    <property type="entry name" value="Aspartate/ornithine carbamoyltransferase"/>
    <property type="match status" value="1"/>
</dbReference>
<dbReference type="GO" id="GO:0016597">
    <property type="term" value="F:amino acid binding"/>
    <property type="evidence" value="ECO:0007669"/>
    <property type="project" value="InterPro"/>
</dbReference>
<dbReference type="PRINTS" id="PR00101">
    <property type="entry name" value="ATCASE"/>
</dbReference>
<dbReference type="Pfam" id="PF00185">
    <property type="entry name" value="OTCace"/>
    <property type="match status" value="1"/>
</dbReference>
<dbReference type="Gene3D" id="3.40.50.1370">
    <property type="entry name" value="Aspartate/ornithine carbamoyltransferase"/>
    <property type="match status" value="2"/>
</dbReference>
<dbReference type="NCBIfam" id="NF002032">
    <property type="entry name" value="PRK00856.1"/>
    <property type="match status" value="1"/>
</dbReference>
<dbReference type="Proteomes" id="UP000276301">
    <property type="component" value="Unassembled WGS sequence"/>
</dbReference>
<dbReference type="PRINTS" id="PR00100">
    <property type="entry name" value="AOTCASE"/>
</dbReference>
<feature type="binding site" evidence="7">
    <location>
        <position position="100"/>
    </location>
    <ligand>
        <name>carbamoyl phosphate</name>
        <dbReference type="ChEBI" id="CHEBI:58228"/>
    </ligand>
</feature>
<sequence>MATHLLDLQQLSIGEINDLLDLAQHYRDGGPLPDCSGAIVANLFFENSTRTQYSFQTAEERLNMRVISFVPETSSLQKNESFYDTVKTFDSFGVNALVIRHSENEYYNDLVGHVRAAILNGGDGTGSHPTQSLLDLLTIRQEFGGFEGLKAVIAGDIAHSRVAHTNYDIMTRLGMEVVMSGPKEYMEDRYPYEPFDEAVATSDVVMMLRVQRERHPDGTPFDPARYHREYGLSARRVASMKKGAIIMHPAPVNRGVEVADEVVECRRSRIFKQMENGAFVRMAALVRALES</sequence>
<dbReference type="HAMAP" id="MF_00001">
    <property type="entry name" value="Asp_carb_tr"/>
    <property type="match status" value="1"/>
</dbReference>
<comment type="function">
    <text evidence="5 7">Catalyzes the condensation of carbamoyl phosphate and aspartate to form carbamoyl aspartate and inorganic phosphate, the committed step in the de novo pyrimidine nucleotide biosynthesis pathway.</text>
</comment>
<feature type="binding site" evidence="7">
    <location>
        <position position="161"/>
    </location>
    <ligand>
        <name>L-aspartate</name>
        <dbReference type="ChEBI" id="CHEBI:29991"/>
    </ligand>
</feature>
<dbReference type="GO" id="GO:0044205">
    <property type="term" value="P:'de novo' UMP biosynthetic process"/>
    <property type="evidence" value="ECO:0007669"/>
    <property type="project" value="UniProtKB-UniRule"/>
</dbReference>
<dbReference type="NCBIfam" id="TIGR00670">
    <property type="entry name" value="asp_carb_tr"/>
    <property type="match status" value="1"/>
</dbReference>
<dbReference type="EMBL" id="RCHT01000001">
    <property type="protein sequence ID" value="RLL14723.1"/>
    <property type="molecule type" value="Genomic_DNA"/>
</dbReference>
<dbReference type="InterPro" id="IPR002082">
    <property type="entry name" value="Asp_carbamoyltransf"/>
</dbReference>
<feature type="binding site" evidence="7">
    <location>
        <position position="209"/>
    </location>
    <ligand>
        <name>L-aspartate</name>
        <dbReference type="ChEBI" id="CHEBI:29991"/>
    </ligand>
</feature>
<dbReference type="PROSITE" id="PS00097">
    <property type="entry name" value="CARBAMOYLTRANSFERASE"/>
    <property type="match status" value="1"/>
</dbReference>
<dbReference type="InterPro" id="IPR036901">
    <property type="entry name" value="Asp/Orn_carbamoylTrfase_sf"/>
</dbReference>
<evidence type="ECO:0000313" key="11">
    <source>
        <dbReference type="Proteomes" id="UP000276301"/>
    </source>
</evidence>
<dbReference type="GO" id="GO:0005829">
    <property type="term" value="C:cytosol"/>
    <property type="evidence" value="ECO:0007669"/>
    <property type="project" value="TreeGrafter"/>
</dbReference>
<evidence type="ECO:0000313" key="10">
    <source>
        <dbReference type="EMBL" id="RLL14723.1"/>
    </source>
</evidence>
<keyword evidence="11" id="KW-1185">Reference proteome</keyword>
<evidence type="ECO:0000256" key="1">
    <source>
        <dbReference type="ARBA" id="ARBA00004852"/>
    </source>
</evidence>
<dbReference type="GO" id="GO:0006520">
    <property type="term" value="P:amino acid metabolic process"/>
    <property type="evidence" value="ECO:0007669"/>
    <property type="project" value="InterPro"/>
</dbReference>
<dbReference type="InterPro" id="IPR006131">
    <property type="entry name" value="Asp_carbamoyltransf_Asp/Orn-bd"/>
</dbReference>
<dbReference type="PANTHER" id="PTHR45753:SF6">
    <property type="entry name" value="ASPARTATE CARBAMOYLTRANSFERASE"/>
    <property type="match status" value="1"/>
</dbReference>
<keyword evidence="4 7" id="KW-0665">Pyrimidine biosynthesis</keyword>
<evidence type="ECO:0000256" key="2">
    <source>
        <dbReference type="ARBA" id="ARBA00008896"/>
    </source>
</evidence>
<gene>
    <name evidence="7" type="primary">pyrB</name>
    <name evidence="10" type="ORF">D4A47_01720</name>
</gene>
<feature type="binding site" evidence="7">
    <location>
        <position position="50"/>
    </location>
    <ligand>
        <name>carbamoyl phosphate</name>
        <dbReference type="ChEBI" id="CHEBI:58228"/>
    </ligand>
</feature>
<feature type="binding site" evidence="7">
    <location>
        <position position="250"/>
    </location>
    <ligand>
        <name>carbamoyl phosphate</name>
        <dbReference type="ChEBI" id="CHEBI:58228"/>
    </ligand>
</feature>
<feature type="domain" description="Aspartate/ornithine carbamoyltransferase carbamoyl-P binding" evidence="9">
    <location>
        <begin position="4"/>
        <end position="141"/>
    </location>
</feature>
<comment type="subunit">
    <text evidence="7">Heterododecamer (2C3:3R2) of six catalytic PyrB chains organized as two trimers (C3), and six regulatory PyrI chains organized as three dimers (R2).</text>
</comment>
<feature type="binding site" evidence="7">
    <location>
        <position position="251"/>
    </location>
    <ligand>
        <name>carbamoyl phosphate</name>
        <dbReference type="ChEBI" id="CHEBI:58228"/>
    </ligand>
</feature>
<evidence type="ECO:0000256" key="4">
    <source>
        <dbReference type="ARBA" id="ARBA00022975"/>
    </source>
</evidence>
<dbReference type="RefSeq" id="WP_121585826.1">
    <property type="nucleotide sequence ID" value="NZ_DBGCTL010000037.1"/>
</dbReference>
<evidence type="ECO:0000256" key="5">
    <source>
        <dbReference type="ARBA" id="ARBA00043884"/>
    </source>
</evidence>
<comment type="catalytic activity">
    <reaction evidence="6 7">
        <text>carbamoyl phosphate + L-aspartate = N-carbamoyl-L-aspartate + phosphate + H(+)</text>
        <dbReference type="Rhea" id="RHEA:20013"/>
        <dbReference type="ChEBI" id="CHEBI:15378"/>
        <dbReference type="ChEBI" id="CHEBI:29991"/>
        <dbReference type="ChEBI" id="CHEBI:32814"/>
        <dbReference type="ChEBI" id="CHEBI:43474"/>
        <dbReference type="ChEBI" id="CHEBI:58228"/>
        <dbReference type="EC" id="2.1.3.2"/>
    </reaction>
</comment>
<dbReference type="GO" id="GO:0004070">
    <property type="term" value="F:aspartate carbamoyltransferase activity"/>
    <property type="evidence" value="ECO:0007669"/>
    <property type="project" value="UniProtKB-UniRule"/>
</dbReference>